<dbReference type="EMBL" id="JAMQOS010000006">
    <property type="protein sequence ID" value="MDS0283980.1"/>
    <property type="molecule type" value="Genomic_DNA"/>
</dbReference>
<evidence type="ECO:0000313" key="2">
    <source>
        <dbReference type="Proteomes" id="UP001268864"/>
    </source>
</evidence>
<dbReference type="RefSeq" id="WP_310901737.1">
    <property type="nucleotide sequence ID" value="NZ_JAMQOS010000006.1"/>
</dbReference>
<sequence>MQIEIFTNGSGTTADRVNVESVDEFFKGGFLSIKDLSEKLSSYGDISIHILSKKYGYLQGSDPISELNVVEGTSAKDTQRFSDMISKASRTADVVIILLTKSVFEGTVSDQWKRLISQARRDSIWCIGASGNAVSSIDFEELRTKSTSVIVYERVGVARISTETKKELIEAVKQVSTN</sequence>
<keyword evidence="2" id="KW-1185">Reference proteome</keyword>
<evidence type="ECO:0008006" key="3">
    <source>
        <dbReference type="Google" id="ProtNLM"/>
    </source>
</evidence>
<protein>
    <recommendedName>
        <fullName evidence="3">Thoeris protein ThsB TIR-like domain-containing protein</fullName>
    </recommendedName>
</protein>
<reference evidence="1 2" key="1">
    <citation type="submission" date="2022-06" db="EMBL/GenBank/DDBJ databases">
        <title>Halomicroarcula sp. a new haloarchaeum isolate from saline soil.</title>
        <authorList>
            <person name="Strakova D."/>
            <person name="Galisteo C."/>
            <person name="Sanchez-Porro C."/>
            <person name="Ventosa A."/>
        </authorList>
    </citation>
    <scope>NUCLEOTIDE SEQUENCE [LARGE SCALE GENOMIC DNA]</scope>
    <source>
        <strain evidence="1 2">S3CR25-11</strain>
    </source>
</reference>
<comment type="caution">
    <text evidence="1">The sequence shown here is derived from an EMBL/GenBank/DDBJ whole genome shotgun (WGS) entry which is preliminary data.</text>
</comment>
<proteinExistence type="predicted"/>
<accession>A0ABU2FT94</accession>
<dbReference type="Proteomes" id="UP001268864">
    <property type="component" value="Unassembled WGS sequence"/>
</dbReference>
<evidence type="ECO:0000313" key="1">
    <source>
        <dbReference type="EMBL" id="MDS0283980.1"/>
    </source>
</evidence>
<organism evidence="1 2">
    <name type="scientific">Haloarcula onubensis</name>
    <dbReference type="NCBI Taxonomy" id="2950539"/>
    <lineage>
        <taxon>Archaea</taxon>
        <taxon>Methanobacteriati</taxon>
        <taxon>Methanobacteriota</taxon>
        <taxon>Stenosarchaea group</taxon>
        <taxon>Halobacteria</taxon>
        <taxon>Halobacteriales</taxon>
        <taxon>Haloarculaceae</taxon>
        <taxon>Haloarcula</taxon>
    </lineage>
</organism>
<name>A0ABU2FT94_9EURY</name>
<gene>
    <name evidence="1" type="ORF">NDI86_17830</name>
</gene>